<evidence type="ECO:0000313" key="1">
    <source>
        <dbReference type="EMBL" id="MFC4347847.1"/>
    </source>
</evidence>
<keyword evidence="2" id="KW-1185">Reference proteome</keyword>
<organism evidence="1 2">
    <name type="scientific">Kordiimonas lipolytica</name>
    <dbReference type="NCBI Taxonomy" id="1662421"/>
    <lineage>
        <taxon>Bacteria</taxon>
        <taxon>Pseudomonadati</taxon>
        <taxon>Pseudomonadota</taxon>
        <taxon>Alphaproteobacteria</taxon>
        <taxon>Kordiimonadales</taxon>
        <taxon>Kordiimonadaceae</taxon>
        <taxon>Kordiimonas</taxon>
    </lineage>
</organism>
<accession>A0ABV8UAB3</accession>
<gene>
    <name evidence="1" type="ORF">ACFO5Q_08330</name>
</gene>
<dbReference type="EMBL" id="JBHSCR010000005">
    <property type="protein sequence ID" value="MFC4347847.1"/>
    <property type="molecule type" value="Genomic_DNA"/>
</dbReference>
<sequence length="213" mass="24024">MKTFLKIAATLFLLFAAVVAYGVYELWPEPYKPTYTVELPMLNGVPGVVLAVDDPKSEFAKSLFRGPDEVRFRGNPIDGFWRPSEPELAEFEATLNSYVWQHPPSDAIDAPHFIRPILCSNNEADQLNDLLTNSFRQYVGFYADGQRYLQVIAVPRATVESLAPNIPKEELEWRQFGTADAGPTSIAVYYSFDTGQIIELFYDEFFGGVSPYC</sequence>
<reference evidence="2" key="1">
    <citation type="journal article" date="2019" name="Int. J. Syst. Evol. Microbiol.">
        <title>The Global Catalogue of Microorganisms (GCM) 10K type strain sequencing project: providing services to taxonomists for standard genome sequencing and annotation.</title>
        <authorList>
            <consortium name="The Broad Institute Genomics Platform"/>
            <consortium name="The Broad Institute Genome Sequencing Center for Infectious Disease"/>
            <person name="Wu L."/>
            <person name="Ma J."/>
        </authorList>
    </citation>
    <scope>NUCLEOTIDE SEQUENCE [LARGE SCALE GENOMIC DNA]</scope>
    <source>
        <strain evidence="2">CGMCC 1.15304</strain>
    </source>
</reference>
<dbReference type="RefSeq" id="WP_156432061.1">
    <property type="nucleotide sequence ID" value="NZ_JBHSCR010000005.1"/>
</dbReference>
<comment type="caution">
    <text evidence="1">The sequence shown here is derived from an EMBL/GenBank/DDBJ whole genome shotgun (WGS) entry which is preliminary data.</text>
</comment>
<dbReference type="Proteomes" id="UP001595776">
    <property type="component" value="Unassembled WGS sequence"/>
</dbReference>
<evidence type="ECO:0000313" key="2">
    <source>
        <dbReference type="Proteomes" id="UP001595776"/>
    </source>
</evidence>
<name>A0ABV8UAB3_9PROT</name>
<proteinExistence type="predicted"/>
<protein>
    <submittedName>
        <fullName evidence="1">Uncharacterized protein</fullName>
    </submittedName>
</protein>